<proteinExistence type="predicted"/>
<name>A0A4Y2ML49_ARAVE</name>
<evidence type="ECO:0000313" key="4">
    <source>
        <dbReference type="EMBL" id="GBN27090.1"/>
    </source>
</evidence>
<organism evidence="4 5">
    <name type="scientific">Araneus ventricosus</name>
    <name type="common">Orbweaver spider</name>
    <name type="synonym">Epeira ventricosa</name>
    <dbReference type="NCBI Taxonomy" id="182803"/>
    <lineage>
        <taxon>Eukaryota</taxon>
        <taxon>Metazoa</taxon>
        <taxon>Ecdysozoa</taxon>
        <taxon>Arthropoda</taxon>
        <taxon>Chelicerata</taxon>
        <taxon>Arachnida</taxon>
        <taxon>Araneae</taxon>
        <taxon>Araneomorphae</taxon>
        <taxon>Entelegynae</taxon>
        <taxon>Araneoidea</taxon>
        <taxon>Araneidae</taxon>
        <taxon>Araneus</taxon>
    </lineage>
</organism>
<keyword evidence="5" id="KW-1185">Reference proteome</keyword>
<evidence type="ECO:0000313" key="2">
    <source>
        <dbReference type="EMBL" id="GBN20150.1"/>
    </source>
</evidence>
<evidence type="ECO:0000313" key="5">
    <source>
        <dbReference type="Proteomes" id="UP000499080"/>
    </source>
</evidence>
<comment type="caution">
    <text evidence="4">The sequence shown here is derived from an EMBL/GenBank/DDBJ whole genome shotgun (WGS) entry which is preliminary data.</text>
</comment>
<dbReference type="AlphaFoldDB" id="A0A4Y2ML49"/>
<dbReference type="EMBL" id="BGPR01006571">
    <property type="protein sequence ID" value="GBN20117.1"/>
    <property type="molecule type" value="Genomic_DNA"/>
</dbReference>
<dbReference type="EMBL" id="BGPR01007466">
    <property type="protein sequence ID" value="GBN27069.1"/>
    <property type="molecule type" value="Genomic_DNA"/>
</dbReference>
<dbReference type="EMBL" id="BGPR01007469">
    <property type="protein sequence ID" value="GBN27090.1"/>
    <property type="molecule type" value="Genomic_DNA"/>
</dbReference>
<evidence type="ECO:0000313" key="1">
    <source>
        <dbReference type="EMBL" id="GBN20117.1"/>
    </source>
</evidence>
<reference evidence="4 5" key="1">
    <citation type="journal article" date="2019" name="Sci. Rep.">
        <title>Orb-weaving spider Araneus ventricosus genome elucidates the spidroin gene catalogue.</title>
        <authorList>
            <person name="Kono N."/>
            <person name="Nakamura H."/>
            <person name="Ohtoshi R."/>
            <person name="Moran D.A.P."/>
            <person name="Shinohara A."/>
            <person name="Yoshida Y."/>
            <person name="Fujiwara M."/>
            <person name="Mori M."/>
            <person name="Tomita M."/>
            <person name="Arakawa K."/>
        </authorList>
    </citation>
    <scope>NUCLEOTIDE SEQUENCE [LARGE SCALE GENOMIC DNA]</scope>
</reference>
<accession>A0A4Y2ML49</accession>
<gene>
    <name evidence="2" type="ORF">AVEN_114877_1</name>
    <name evidence="3" type="ORF">AVEN_175380_1</name>
    <name evidence="1" type="ORF">AVEN_199815_1</name>
    <name evidence="4" type="ORF">AVEN_269376_1</name>
</gene>
<dbReference type="EMBL" id="BGPR01006574">
    <property type="protein sequence ID" value="GBN20150.1"/>
    <property type="molecule type" value="Genomic_DNA"/>
</dbReference>
<dbReference type="OrthoDB" id="6473612at2759"/>
<protein>
    <submittedName>
        <fullName evidence="4">Uncharacterized protein</fullName>
    </submittedName>
</protein>
<evidence type="ECO:0000313" key="3">
    <source>
        <dbReference type="EMBL" id="GBN27069.1"/>
    </source>
</evidence>
<dbReference type="Proteomes" id="UP000499080">
    <property type="component" value="Unassembled WGS sequence"/>
</dbReference>
<sequence>MEVIQFSTGHGPFPCFLQRLNLYHTNRCACGEVDDPLHFATSCPLTVSSDMTKPSEHLIKHWWKSTLSNRYSKSKIIQVVNFLTDKEVLFKLDPGIDSNFSDSDSDIEVDIPPVTRRSQRVCL</sequence>